<gene>
    <name evidence="3" type="ORF">SAMN02745910_00008</name>
</gene>
<keyword evidence="4" id="KW-1185">Reference proteome</keyword>
<name>A0A1I5V8N9_9BACI</name>
<reference evidence="3 4" key="1">
    <citation type="submission" date="2016-10" db="EMBL/GenBank/DDBJ databases">
        <authorList>
            <person name="Varghese N."/>
            <person name="Submissions S."/>
        </authorList>
    </citation>
    <scope>NUCLEOTIDE SEQUENCE [LARGE SCALE GENOMIC DNA]</scope>
    <source>
        <strain evidence="3 4">DSM 13796</strain>
    </source>
</reference>
<dbReference type="EMBL" id="FOXX01000001">
    <property type="protein sequence ID" value="SFQ03771.1"/>
    <property type="molecule type" value="Genomic_DNA"/>
</dbReference>
<protein>
    <submittedName>
        <fullName evidence="3">Glycosyltransferase involved in cell wall bisynthesis</fullName>
    </submittedName>
</protein>
<organism evidence="3 4">
    <name type="scientific">Priestia endophytica DSM 13796</name>
    <dbReference type="NCBI Taxonomy" id="1121089"/>
    <lineage>
        <taxon>Bacteria</taxon>
        <taxon>Bacillati</taxon>
        <taxon>Bacillota</taxon>
        <taxon>Bacilli</taxon>
        <taxon>Bacillales</taxon>
        <taxon>Bacillaceae</taxon>
        <taxon>Priestia</taxon>
    </lineage>
</organism>
<dbReference type="CDD" id="cd00761">
    <property type="entry name" value="Glyco_tranf_GTA_type"/>
    <property type="match status" value="1"/>
</dbReference>
<dbReference type="GeneID" id="93708789"/>
<dbReference type="InterPro" id="IPR001173">
    <property type="entry name" value="Glyco_trans_2-like"/>
</dbReference>
<evidence type="ECO:0000313" key="4">
    <source>
        <dbReference type="Proteomes" id="UP000182762"/>
    </source>
</evidence>
<dbReference type="Proteomes" id="UP000182762">
    <property type="component" value="Unassembled WGS sequence"/>
</dbReference>
<dbReference type="SUPFAM" id="SSF53448">
    <property type="entry name" value="Nucleotide-diphospho-sugar transferases"/>
    <property type="match status" value="1"/>
</dbReference>
<dbReference type="RefSeq" id="WP_161939265.1">
    <property type="nucleotide sequence ID" value="NZ_FOXX01000001.1"/>
</dbReference>
<evidence type="ECO:0000256" key="1">
    <source>
        <dbReference type="ARBA" id="ARBA00006739"/>
    </source>
</evidence>
<dbReference type="Gene3D" id="3.90.550.10">
    <property type="entry name" value="Spore Coat Polysaccharide Biosynthesis Protein SpsA, Chain A"/>
    <property type="match status" value="1"/>
</dbReference>
<evidence type="ECO:0000313" key="3">
    <source>
        <dbReference type="EMBL" id="SFQ03771.1"/>
    </source>
</evidence>
<dbReference type="PANTHER" id="PTHR22916:SF3">
    <property type="entry name" value="UDP-GLCNAC:BETAGAL BETA-1,3-N-ACETYLGLUCOSAMINYLTRANSFERASE-LIKE PROTEIN 1"/>
    <property type="match status" value="1"/>
</dbReference>
<comment type="caution">
    <text evidence="3">The sequence shown here is derived from an EMBL/GenBank/DDBJ whole genome shotgun (WGS) entry which is preliminary data.</text>
</comment>
<evidence type="ECO:0000259" key="2">
    <source>
        <dbReference type="Pfam" id="PF00535"/>
    </source>
</evidence>
<sequence length="301" mass="34701">MDSKVSVIVPTYKRKVSLDRAINSLMEQTYPNVEIIVIDDNGESSDYDREVKEIISKYSQCNKELIHIKNERNLGSSKTRNRGIFKATGKYITFLDDDDIYLPEKIAKQVRFMEDNKLQMCFTDLVLKNKEGKIVDIRKRNYLTSYDRETLLKCHLMYHITGTDTFMYTREFLHAIGGFDSIDIGDEFYLMVKTINSGEKIGYLPSNDTIAYVHGFQEGLSTGDNKVLGENMLYEFKKNYFNKLSKAEIKYIQFRHYAVLAYVSLKGKKIGSSIKNILAALWASPTEVFKIGISLMKKKSI</sequence>
<dbReference type="InterPro" id="IPR029044">
    <property type="entry name" value="Nucleotide-diphossugar_trans"/>
</dbReference>
<dbReference type="Pfam" id="PF00535">
    <property type="entry name" value="Glycos_transf_2"/>
    <property type="match status" value="1"/>
</dbReference>
<accession>A0A1I5V8N9</accession>
<dbReference type="PANTHER" id="PTHR22916">
    <property type="entry name" value="GLYCOSYLTRANSFERASE"/>
    <property type="match status" value="1"/>
</dbReference>
<proteinExistence type="inferred from homology"/>
<feature type="domain" description="Glycosyltransferase 2-like" evidence="2">
    <location>
        <begin position="6"/>
        <end position="171"/>
    </location>
</feature>
<comment type="similarity">
    <text evidence="1">Belongs to the glycosyltransferase 2 family.</text>
</comment>